<dbReference type="InterPro" id="IPR036291">
    <property type="entry name" value="NAD(P)-bd_dom_sf"/>
</dbReference>
<evidence type="ECO:0000256" key="2">
    <source>
        <dbReference type="ARBA" id="ARBA00023002"/>
    </source>
</evidence>
<organism evidence="3 4">
    <name type="scientific">Neptuniibacter caesariensis</name>
    <dbReference type="NCBI Taxonomy" id="207954"/>
    <lineage>
        <taxon>Bacteria</taxon>
        <taxon>Pseudomonadati</taxon>
        <taxon>Pseudomonadota</taxon>
        <taxon>Gammaproteobacteria</taxon>
        <taxon>Oceanospirillales</taxon>
        <taxon>Oceanospirillaceae</taxon>
        <taxon>Neptuniibacter</taxon>
    </lineage>
</organism>
<dbReference type="Gene3D" id="3.40.50.720">
    <property type="entry name" value="NAD(P)-binding Rossmann-like Domain"/>
    <property type="match status" value="1"/>
</dbReference>
<evidence type="ECO:0000313" key="4">
    <source>
        <dbReference type="Proteomes" id="UP000243469"/>
    </source>
</evidence>
<sequence>MNSTSKNPVALVTGAAKRVGRAIASELHQAGYHIAIHYHNSETEAQALKDELNAQRHNSAETFSADLSELTQLQALSESVLAHFGQLNLLVNNASSFFPTPVEHSSPEQWDDLLNTNLRAPYFLSSYLSPALQQSAGSIINLIDIHSQRGLPDFPIYSISKAGVEMMTKSLAKELAPKVRVNGISPGAILWPEADLSEGEKQAILNKTLLGRIGRPKDLAEAVLYLSQAEYITGQILAIDGGKSLYSH</sequence>
<dbReference type="GO" id="GO:0016491">
    <property type="term" value="F:oxidoreductase activity"/>
    <property type="evidence" value="ECO:0007669"/>
    <property type="project" value="UniProtKB-KW"/>
</dbReference>
<evidence type="ECO:0000313" key="3">
    <source>
        <dbReference type="EMBL" id="PIE24866.1"/>
    </source>
</evidence>
<dbReference type="InterPro" id="IPR002347">
    <property type="entry name" value="SDR_fam"/>
</dbReference>
<accession>A0A2G6JN74</accession>
<dbReference type="Proteomes" id="UP000243469">
    <property type="component" value="Unassembled WGS sequence"/>
</dbReference>
<dbReference type="FunFam" id="3.40.50.720:FF:000084">
    <property type="entry name" value="Short-chain dehydrogenase reductase"/>
    <property type="match status" value="1"/>
</dbReference>
<comment type="similarity">
    <text evidence="1">Belongs to the short-chain dehydrogenases/reductases (SDR) family.</text>
</comment>
<dbReference type="InterPro" id="IPR020904">
    <property type="entry name" value="Sc_DH/Rdtase_CS"/>
</dbReference>
<dbReference type="CDD" id="cd05357">
    <property type="entry name" value="PR_SDR_c"/>
    <property type="match status" value="1"/>
</dbReference>
<proteinExistence type="inferred from homology"/>
<gene>
    <name evidence="3" type="ORF">CSA60_02620</name>
</gene>
<reference evidence="3 4" key="1">
    <citation type="submission" date="2017-10" db="EMBL/GenBank/DDBJ databases">
        <title>Novel microbial diversity and functional potential in the marine mammal oral microbiome.</title>
        <authorList>
            <person name="Dudek N.K."/>
            <person name="Sun C.L."/>
            <person name="Burstein D."/>
            <person name="Kantor R.S."/>
            <person name="Aliaga Goltsman D.S."/>
            <person name="Bik E.M."/>
            <person name="Thomas B.C."/>
            <person name="Banfield J.F."/>
            <person name="Relman D.A."/>
        </authorList>
    </citation>
    <scope>NUCLEOTIDE SEQUENCE [LARGE SCALE GENOMIC DNA]</scope>
    <source>
        <strain evidence="3">DOLJORAL78_47_21</strain>
    </source>
</reference>
<dbReference type="PANTHER" id="PTHR43639">
    <property type="entry name" value="OXIDOREDUCTASE, SHORT-CHAIN DEHYDROGENASE/REDUCTASE FAMILY (AFU_ORTHOLOGUE AFUA_5G02870)"/>
    <property type="match status" value="1"/>
</dbReference>
<evidence type="ECO:0000256" key="1">
    <source>
        <dbReference type="ARBA" id="ARBA00006484"/>
    </source>
</evidence>
<dbReference type="EMBL" id="PDSH01000015">
    <property type="protein sequence ID" value="PIE24866.1"/>
    <property type="molecule type" value="Genomic_DNA"/>
</dbReference>
<dbReference type="Pfam" id="PF13561">
    <property type="entry name" value="adh_short_C2"/>
    <property type="match status" value="1"/>
</dbReference>
<dbReference type="AlphaFoldDB" id="A0A2G6JN74"/>
<protein>
    <submittedName>
        <fullName evidence="3">Pteridine reductase</fullName>
    </submittedName>
</protein>
<dbReference type="PRINTS" id="PR00080">
    <property type="entry name" value="SDRFAMILY"/>
</dbReference>
<dbReference type="PRINTS" id="PR00081">
    <property type="entry name" value="GDHRDH"/>
</dbReference>
<dbReference type="SUPFAM" id="SSF51735">
    <property type="entry name" value="NAD(P)-binding Rossmann-fold domains"/>
    <property type="match status" value="1"/>
</dbReference>
<name>A0A2G6JN74_NEPCE</name>
<dbReference type="PANTHER" id="PTHR43639:SF1">
    <property type="entry name" value="SHORT-CHAIN DEHYDROGENASE_REDUCTASE FAMILY PROTEIN"/>
    <property type="match status" value="1"/>
</dbReference>
<keyword evidence="2" id="KW-0560">Oxidoreductase</keyword>
<comment type="caution">
    <text evidence="3">The sequence shown here is derived from an EMBL/GenBank/DDBJ whole genome shotgun (WGS) entry which is preliminary data.</text>
</comment>
<dbReference type="NCBIfam" id="NF006598">
    <property type="entry name" value="PRK09135.1"/>
    <property type="match status" value="1"/>
</dbReference>
<dbReference type="PROSITE" id="PS00061">
    <property type="entry name" value="ADH_SHORT"/>
    <property type="match status" value="1"/>
</dbReference>